<evidence type="ECO:0000256" key="10">
    <source>
        <dbReference type="ARBA" id="ARBA00022801"/>
    </source>
</evidence>
<comment type="caution">
    <text evidence="22">The sequence shown here is derived from an EMBL/GenBank/DDBJ whole genome shotgun (WGS) entry which is preliminary data.</text>
</comment>
<accession>A0A1X0XZ77</accession>
<dbReference type="GO" id="GO:0071555">
    <property type="term" value="P:cell wall organization"/>
    <property type="evidence" value="ECO:0007669"/>
    <property type="project" value="UniProtKB-KW"/>
</dbReference>
<dbReference type="InterPro" id="IPR012338">
    <property type="entry name" value="Beta-lactam/transpept-like"/>
</dbReference>
<evidence type="ECO:0000256" key="13">
    <source>
        <dbReference type="ARBA" id="ARBA00022989"/>
    </source>
</evidence>
<dbReference type="NCBIfam" id="TIGR02074">
    <property type="entry name" value="PBP_1a_fam"/>
    <property type="match status" value="1"/>
</dbReference>
<dbReference type="InterPro" id="IPR001264">
    <property type="entry name" value="Glyco_trans_51"/>
</dbReference>
<keyword evidence="13" id="KW-1133">Transmembrane helix</keyword>
<evidence type="ECO:0000256" key="7">
    <source>
        <dbReference type="ARBA" id="ARBA00022676"/>
    </source>
</evidence>
<dbReference type="Pfam" id="PF00905">
    <property type="entry name" value="Transpeptidase"/>
    <property type="match status" value="1"/>
</dbReference>
<dbReference type="SUPFAM" id="SSF53955">
    <property type="entry name" value="Lysozyme-like"/>
    <property type="match status" value="1"/>
</dbReference>
<comment type="pathway">
    <text evidence="19">Glycan biosynthesis.</text>
</comment>
<evidence type="ECO:0000256" key="2">
    <source>
        <dbReference type="ARBA" id="ARBA00004752"/>
    </source>
</evidence>
<dbReference type="Gene3D" id="1.10.3810.10">
    <property type="entry name" value="Biosynthetic peptidoglycan transglycosylase-like"/>
    <property type="match status" value="1"/>
</dbReference>
<keyword evidence="14" id="KW-0472">Membrane</keyword>
<evidence type="ECO:0000256" key="18">
    <source>
        <dbReference type="ARBA" id="ARBA00049902"/>
    </source>
</evidence>
<keyword evidence="11" id="KW-0133">Cell shape</keyword>
<dbReference type="EMBL" id="NAAD01000016">
    <property type="protein sequence ID" value="ORJ58241.1"/>
    <property type="molecule type" value="Genomic_DNA"/>
</dbReference>
<dbReference type="GO" id="GO:0008360">
    <property type="term" value="P:regulation of cell shape"/>
    <property type="evidence" value="ECO:0007669"/>
    <property type="project" value="UniProtKB-KW"/>
</dbReference>
<evidence type="ECO:0000313" key="22">
    <source>
        <dbReference type="EMBL" id="ORJ58241.1"/>
    </source>
</evidence>
<dbReference type="UniPathway" id="UPA00219"/>
<dbReference type="InterPro" id="IPR001460">
    <property type="entry name" value="PCN-bd_Tpept"/>
</dbReference>
<proteinExistence type="inferred from homology"/>
<keyword evidence="6" id="KW-0645">Protease</keyword>
<evidence type="ECO:0000256" key="3">
    <source>
        <dbReference type="ARBA" id="ARBA00007090"/>
    </source>
</evidence>
<dbReference type="InterPro" id="IPR036950">
    <property type="entry name" value="PBP_transglycosylase"/>
</dbReference>
<evidence type="ECO:0000256" key="6">
    <source>
        <dbReference type="ARBA" id="ARBA00022670"/>
    </source>
</evidence>
<name>A0A1X0XZ77_9BACT</name>
<dbReference type="GO" id="GO:0030288">
    <property type="term" value="C:outer membrane-bounded periplasmic space"/>
    <property type="evidence" value="ECO:0007669"/>
    <property type="project" value="TreeGrafter"/>
</dbReference>
<keyword evidence="16" id="KW-0961">Cell wall biogenesis/degradation</keyword>
<evidence type="ECO:0000256" key="12">
    <source>
        <dbReference type="ARBA" id="ARBA00022984"/>
    </source>
</evidence>
<dbReference type="InterPro" id="IPR023346">
    <property type="entry name" value="Lysozyme-like_dom_sf"/>
</dbReference>
<evidence type="ECO:0000256" key="9">
    <source>
        <dbReference type="ARBA" id="ARBA00022692"/>
    </source>
</evidence>
<evidence type="ECO:0000256" key="11">
    <source>
        <dbReference type="ARBA" id="ARBA00022960"/>
    </source>
</evidence>
<dbReference type="AlphaFoldDB" id="A0A1X0XZ77"/>
<dbReference type="FunFam" id="1.10.3810.10:FF:000003">
    <property type="entry name" value="Penicillin-binding protein 1a"/>
    <property type="match status" value="1"/>
</dbReference>
<dbReference type="OrthoDB" id="9766909at2"/>
<evidence type="ECO:0000256" key="8">
    <source>
        <dbReference type="ARBA" id="ARBA00022679"/>
    </source>
</evidence>
<gene>
    <name evidence="22" type="ORF">B5V00_12320</name>
</gene>
<comment type="catalytic activity">
    <reaction evidence="18">
        <text>[GlcNAc-(1-&gt;4)-Mur2Ac(oyl-L-Ala-gamma-D-Glu-L-Lys-D-Ala-D-Ala)](n)-di-trans,octa-cis-undecaprenyl diphosphate + beta-D-GlcNAc-(1-&gt;4)-Mur2Ac(oyl-L-Ala-gamma-D-Glu-L-Lys-D-Ala-D-Ala)-di-trans,octa-cis-undecaprenyl diphosphate = [GlcNAc-(1-&gt;4)-Mur2Ac(oyl-L-Ala-gamma-D-Glu-L-Lys-D-Ala-D-Ala)](n+1)-di-trans,octa-cis-undecaprenyl diphosphate + di-trans,octa-cis-undecaprenyl diphosphate + H(+)</text>
        <dbReference type="Rhea" id="RHEA:23708"/>
        <dbReference type="Rhea" id="RHEA-COMP:9602"/>
        <dbReference type="Rhea" id="RHEA-COMP:9603"/>
        <dbReference type="ChEBI" id="CHEBI:15378"/>
        <dbReference type="ChEBI" id="CHEBI:58405"/>
        <dbReference type="ChEBI" id="CHEBI:60033"/>
        <dbReference type="ChEBI" id="CHEBI:78435"/>
        <dbReference type="EC" id="2.4.99.28"/>
    </reaction>
</comment>
<comment type="pathway">
    <text evidence="2">Cell wall biogenesis; peptidoglycan biosynthesis.</text>
</comment>
<dbReference type="GO" id="GO:0008955">
    <property type="term" value="F:peptidoglycan glycosyltransferase activity"/>
    <property type="evidence" value="ECO:0007669"/>
    <property type="project" value="UniProtKB-EC"/>
</dbReference>
<keyword evidence="15" id="KW-0511">Multifunctional enzyme</keyword>
<evidence type="ECO:0000256" key="15">
    <source>
        <dbReference type="ARBA" id="ARBA00023268"/>
    </source>
</evidence>
<evidence type="ECO:0000256" key="17">
    <source>
        <dbReference type="ARBA" id="ARBA00044770"/>
    </source>
</evidence>
<evidence type="ECO:0000259" key="20">
    <source>
        <dbReference type="Pfam" id="PF00905"/>
    </source>
</evidence>
<keyword evidence="12" id="KW-0573">Peptidoglycan synthesis</keyword>
<comment type="subcellular location">
    <subcellularLocation>
        <location evidence="1">Membrane</location>
    </subcellularLocation>
</comment>
<dbReference type="GO" id="GO:0008658">
    <property type="term" value="F:penicillin binding"/>
    <property type="evidence" value="ECO:0007669"/>
    <property type="project" value="InterPro"/>
</dbReference>
<dbReference type="Gene3D" id="3.40.710.10">
    <property type="entry name" value="DD-peptidase/beta-lactamase superfamily"/>
    <property type="match status" value="2"/>
</dbReference>
<comment type="similarity">
    <text evidence="4">In the N-terminal section; belongs to the glycosyltransferase 51 family.</text>
</comment>
<keyword evidence="9" id="KW-0812">Transmembrane</keyword>
<evidence type="ECO:0000313" key="23">
    <source>
        <dbReference type="Proteomes" id="UP000193136"/>
    </source>
</evidence>
<dbReference type="GO" id="GO:0009252">
    <property type="term" value="P:peptidoglycan biosynthetic process"/>
    <property type="evidence" value="ECO:0007669"/>
    <property type="project" value="UniProtKB-UniPathway"/>
</dbReference>
<dbReference type="STRING" id="1969733.B5V00_12320"/>
<dbReference type="InterPro" id="IPR050396">
    <property type="entry name" value="Glycosyltr_51/Transpeptidase"/>
</dbReference>
<dbReference type="Proteomes" id="UP000193136">
    <property type="component" value="Unassembled WGS sequence"/>
</dbReference>
<dbReference type="GO" id="GO:0006508">
    <property type="term" value="P:proteolysis"/>
    <property type="evidence" value="ECO:0007669"/>
    <property type="project" value="UniProtKB-KW"/>
</dbReference>
<dbReference type="EC" id="2.4.99.28" evidence="17"/>
<keyword evidence="23" id="KW-1185">Reference proteome</keyword>
<evidence type="ECO:0000256" key="14">
    <source>
        <dbReference type="ARBA" id="ARBA00023136"/>
    </source>
</evidence>
<comment type="similarity">
    <text evidence="3">In the C-terminal section; belongs to the transpeptidase family.</text>
</comment>
<dbReference type="SUPFAM" id="SSF56601">
    <property type="entry name" value="beta-lactamase/transpeptidase-like"/>
    <property type="match status" value="1"/>
</dbReference>
<dbReference type="RefSeq" id="WP_085011110.1">
    <property type="nucleotide sequence ID" value="NZ_NAAD01000016.1"/>
</dbReference>
<feature type="domain" description="Penicillin-binding protein transpeptidase" evidence="20">
    <location>
        <begin position="440"/>
        <end position="697"/>
    </location>
</feature>
<keyword evidence="8" id="KW-0808">Transferase</keyword>
<evidence type="ECO:0000256" key="19">
    <source>
        <dbReference type="ARBA" id="ARBA00060592"/>
    </source>
</evidence>
<keyword evidence="5" id="KW-0121">Carboxypeptidase</keyword>
<dbReference type="GO" id="GO:0016020">
    <property type="term" value="C:membrane"/>
    <property type="evidence" value="ECO:0007669"/>
    <property type="project" value="UniProtKB-SubCell"/>
</dbReference>
<dbReference type="Pfam" id="PF00912">
    <property type="entry name" value="Transgly"/>
    <property type="match status" value="1"/>
</dbReference>
<keyword evidence="7" id="KW-0328">Glycosyltransferase</keyword>
<evidence type="ECO:0000256" key="1">
    <source>
        <dbReference type="ARBA" id="ARBA00004370"/>
    </source>
</evidence>
<evidence type="ECO:0000256" key="5">
    <source>
        <dbReference type="ARBA" id="ARBA00022645"/>
    </source>
</evidence>
<dbReference type="PANTHER" id="PTHR32282">
    <property type="entry name" value="BINDING PROTEIN TRANSPEPTIDASE, PUTATIVE-RELATED"/>
    <property type="match status" value="1"/>
</dbReference>
<protein>
    <recommendedName>
        <fullName evidence="17">peptidoglycan glycosyltransferase</fullName>
        <ecNumber evidence="17">2.4.99.28</ecNumber>
    </recommendedName>
</protein>
<reference evidence="22 23" key="1">
    <citation type="submission" date="2017-03" db="EMBL/GenBank/DDBJ databases">
        <title>Genome sequence of Geothermobacter sp. EPR-M, Deep-Sea Iron Reducer.</title>
        <authorList>
            <person name="Tully B."/>
            <person name="Savalia P."/>
            <person name="Abuyen K."/>
            <person name="Baughan C."/>
            <person name="Romero E."/>
            <person name="Ronkowski C."/>
            <person name="Torres B."/>
            <person name="Tremblay J."/>
            <person name="Trujillo A."/>
            <person name="Tyler M."/>
            <person name="Perez-Rodriguez I."/>
            <person name="Amend J."/>
        </authorList>
    </citation>
    <scope>NUCLEOTIDE SEQUENCE [LARGE SCALE GENOMIC DNA]</scope>
    <source>
        <strain evidence="22 23">EPR-M</strain>
    </source>
</reference>
<dbReference type="PANTHER" id="PTHR32282:SF27">
    <property type="entry name" value="PENICILLIN-BINDING PROTEIN 1A"/>
    <property type="match status" value="1"/>
</dbReference>
<dbReference type="GO" id="GO:0004180">
    <property type="term" value="F:carboxypeptidase activity"/>
    <property type="evidence" value="ECO:0007669"/>
    <property type="project" value="UniProtKB-KW"/>
</dbReference>
<sequence>MIRSLFRKLLWLALAATLLGTAGIVTAYLLVAGSLPKVDTLADYRPPIITRILSDDGTVIAEIYKERRILVPVERIPRQLIHAFVAAEDSKFFQHRGIDLVSIFRAALKNIQAGGIVQGGSTITQQVAKSLLLTPEKKFERKFKEAILAWRMEQKLSKEEILYLYLNQIYLGHGAHGIQAAAENYFAKNVEDLTLAESAILAGLPQAPSRYSPYRHFQRAKDRQRYVLKRMVEDGYITEAEAEQAEAEQIVIHPRVNQHVAEAAYFTEQVRRDLVETYGAETVLTQGLEVHTSLNLEMQRAAQQAVRNNLRNYDKRQGYRGPQKILSEADTVTFLAEQTRRLRRRPPVAGDYLRGILTGFDSRVLQVAVGDRRGLLPRDSFKWAGNLRFLSREDYLKTPEDPESDQILVPIGSVLELRVTRVRPDGSLELSLEQTPEAQGALVALDPQSGQVKAMVGGFNFADSQFNRVTQARRLPGSAMKPLIYAAALDKGYTPATVILDTPIIYKETRDSGEETEWKPRNYGKKFYGPTSLRTGLTHSRNIITIKILEDIGVNYAANYARRLGIVSPLTRDLTLGLGSSAVTPIEMAKVYAVFANGGIKVSPAYITRILDRDGKVIASVDPADFPDGAGPGQRLLQQRRERVISPETAYLITNLLESVVQHGTGWRAKALGRPVAGKTGTTNDLKDAWFIGFIPQLVAVTWTGYDQERSLGRQETGSRAAAPAWVAFMKKATRNFRVRQFNVPDSIEFRPIDPKTGLLVPEDTPDAIIEAFAPGTAPTRYALDEDRPKARDFFKLDLEEN</sequence>
<organism evidence="22 23">
    <name type="scientific">Geothermobacter hydrogeniphilus</name>
    <dbReference type="NCBI Taxonomy" id="1969733"/>
    <lineage>
        <taxon>Bacteria</taxon>
        <taxon>Pseudomonadati</taxon>
        <taxon>Thermodesulfobacteriota</taxon>
        <taxon>Desulfuromonadia</taxon>
        <taxon>Desulfuromonadales</taxon>
        <taxon>Geothermobacteraceae</taxon>
        <taxon>Geothermobacter</taxon>
    </lineage>
</organism>
<keyword evidence="10" id="KW-0378">Hydrolase</keyword>
<evidence type="ECO:0000259" key="21">
    <source>
        <dbReference type="Pfam" id="PF00912"/>
    </source>
</evidence>
<feature type="domain" description="Glycosyl transferase family 51" evidence="21">
    <location>
        <begin position="57"/>
        <end position="231"/>
    </location>
</feature>
<evidence type="ECO:0000256" key="16">
    <source>
        <dbReference type="ARBA" id="ARBA00023316"/>
    </source>
</evidence>
<evidence type="ECO:0000256" key="4">
    <source>
        <dbReference type="ARBA" id="ARBA00007739"/>
    </source>
</evidence>